<evidence type="ECO:0000313" key="1">
    <source>
        <dbReference type="EMBL" id="RGK84824.1"/>
    </source>
</evidence>
<evidence type="ECO:0000313" key="2">
    <source>
        <dbReference type="Proteomes" id="UP000260835"/>
    </source>
</evidence>
<dbReference type="Proteomes" id="UP000260835">
    <property type="component" value="Unassembled WGS sequence"/>
</dbReference>
<reference evidence="1 2" key="1">
    <citation type="submission" date="2018-08" db="EMBL/GenBank/DDBJ databases">
        <title>A genome reference for cultivated species of the human gut microbiota.</title>
        <authorList>
            <person name="Zou Y."/>
            <person name="Xue W."/>
            <person name="Luo G."/>
        </authorList>
    </citation>
    <scope>NUCLEOTIDE SEQUENCE [LARGE SCALE GENOMIC DNA]</scope>
    <source>
        <strain evidence="1 2">TF09-12</strain>
    </source>
</reference>
<protein>
    <submittedName>
        <fullName evidence="1">Uncharacterized protein</fullName>
    </submittedName>
</protein>
<comment type="caution">
    <text evidence="1">The sequence shown here is derived from an EMBL/GenBank/DDBJ whole genome shotgun (WGS) entry which is preliminary data.</text>
</comment>
<gene>
    <name evidence="1" type="ORF">DXC89_12695</name>
</gene>
<dbReference type="AlphaFoldDB" id="A0A3E4PXH5"/>
<accession>A0A3E4PXH5</accession>
<feature type="non-terminal residue" evidence="1">
    <location>
        <position position="159"/>
    </location>
</feature>
<proteinExistence type="predicted"/>
<organism evidence="1 2">
    <name type="scientific">Prevotella disiens</name>
    <dbReference type="NCBI Taxonomy" id="28130"/>
    <lineage>
        <taxon>Bacteria</taxon>
        <taxon>Pseudomonadati</taxon>
        <taxon>Bacteroidota</taxon>
        <taxon>Bacteroidia</taxon>
        <taxon>Bacteroidales</taxon>
        <taxon>Prevotellaceae</taxon>
        <taxon>Prevotella</taxon>
    </lineage>
</organism>
<sequence>MGRHLHETAFLIVTALFSPVQSRAQSPGQVSGAEAWLKTVPLTTDLQGYYHWRDFSGDSVRTNLYDAKGAAYGGEFTQRYTWIRTFNFNPALNFSEGNQPKESLLKYSNLAQMTVIGVFAPTTTAYNKDEVLYAVSGRKGAGSLVSRDKAVGQQGIEPL</sequence>
<name>A0A3E4PXH5_9BACT</name>
<dbReference type="EMBL" id="QSRD01000312">
    <property type="protein sequence ID" value="RGK84824.1"/>
    <property type="molecule type" value="Genomic_DNA"/>
</dbReference>